<evidence type="ECO:0000313" key="2">
    <source>
        <dbReference type="Proteomes" id="UP001057402"/>
    </source>
</evidence>
<comment type="caution">
    <text evidence="1">The sequence shown here is derived from an EMBL/GenBank/DDBJ whole genome shotgun (WGS) entry which is preliminary data.</text>
</comment>
<protein>
    <submittedName>
        <fullName evidence="1">Uncharacterized protein</fullName>
    </submittedName>
</protein>
<evidence type="ECO:0000313" key="1">
    <source>
        <dbReference type="EMBL" id="KAI4378896.1"/>
    </source>
</evidence>
<proteinExistence type="predicted"/>
<sequence>MSKMRGHDRINAVLPDELIFEIFARLDSKASLDAFSLVCKRWHRIDRLSRTTLRVGSSDSPELLLGELSRRFVSVKNIHVDELLSVALPVRIGRRQRRNRSPLLFVNFDKAYRRYISDIMESFCLTDAGLAAIGESFGQLEKLSLIWCSSISSNGLRSLAGNCASLKSLDLQGCYVGDEGLAAVGECCKHLEELNLRCCEGLSDVGLIQLATGCGRSLKSLGIAACPKITDVSLVTLGSQCASLEMFSMDSEVMHDEGLLAVVRGCHQLKTLKLQCTNITDEGLKAIGCCSSLELLALHNFQRITNLGLLAVDKGCKHLKSLSLSDCAHVTDKGLEAIATGCRDLMHLEINGCHSIGTLGLESVGRSCMNLTELALLYCQRIGNDALIEIGRGCRFLQALHLVDCPHLGDDAISSIARGCPNLTKLHVRRCYEIGNKAIMAVGEHCKNLTDLSLRLCDRVGDEALIAVGQGCPLRHLNVSGCREIGDAGIIAIARGCPQLTSLDVSVLQNIGDMALLELGEGCSSMKDIVISHCRQITDSGLFHLVKNCGMLESCHMVYCPANRCRLSCLVQVICTSGLSNLFGRGSKADDAGRAHGALTTILVFF</sequence>
<keyword evidence="2" id="KW-1185">Reference proteome</keyword>
<dbReference type="Proteomes" id="UP001057402">
    <property type="component" value="Chromosome 4"/>
</dbReference>
<gene>
    <name evidence="1" type="ORF">MLD38_016315</name>
</gene>
<reference evidence="2" key="1">
    <citation type="journal article" date="2023" name="Front. Plant Sci.">
        <title>Chromosomal-level genome assembly of Melastoma candidum provides insights into trichome evolution.</title>
        <authorList>
            <person name="Zhong Y."/>
            <person name="Wu W."/>
            <person name="Sun C."/>
            <person name="Zou P."/>
            <person name="Liu Y."/>
            <person name="Dai S."/>
            <person name="Zhou R."/>
        </authorList>
    </citation>
    <scope>NUCLEOTIDE SEQUENCE [LARGE SCALE GENOMIC DNA]</scope>
</reference>
<name>A0ACB9RKZ7_9MYRT</name>
<dbReference type="EMBL" id="CM042883">
    <property type="protein sequence ID" value="KAI4378896.1"/>
    <property type="molecule type" value="Genomic_DNA"/>
</dbReference>
<accession>A0ACB9RKZ7</accession>
<organism evidence="1 2">
    <name type="scientific">Melastoma candidum</name>
    <dbReference type="NCBI Taxonomy" id="119954"/>
    <lineage>
        <taxon>Eukaryota</taxon>
        <taxon>Viridiplantae</taxon>
        <taxon>Streptophyta</taxon>
        <taxon>Embryophyta</taxon>
        <taxon>Tracheophyta</taxon>
        <taxon>Spermatophyta</taxon>
        <taxon>Magnoliopsida</taxon>
        <taxon>eudicotyledons</taxon>
        <taxon>Gunneridae</taxon>
        <taxon>Pentapetalae</taxon>
        <taxon>rosids</taxon>
        <taxon>malvids</taxon>
        <taxon>Myrtales</taxon>
        <taxon>Melastomataceae</taxon>
        <taxon>Melastomatoideae</taxon>
        <taxon>Melastomateae</taxon>
        <taxon>Melastoma</taxon>
    </lineage>
</organism>